<feature type="transmembrane region" description="Helical" evidence="2">
    <location>
        <begin position="228"/>
        <end position="248"/>
    </location>
</feature>
<gene>
    <name evidence="4" type="ORF">HJC23_005060</name>
</gene>
<sequence>MRAIASAVYHAAVILIALGADAGVGQKKFPKELNANSQPAVSQSQDVRRTTKKDPENDRMIVFPTRKLQDVLRYVPIKLGISMETSKSGDIDSDELGGIVGGHILTYLQQSLTDYEAVAVETEIAAVSEPFRRREMTEEQPKIRQVRATGYVYFAGDYLPTSEYLNGLIENAFEGDEIEVFLGRLEKAYDPVIRSTTQVWDGLTANHEEYLPANTTSSDSGNLLSNNIFVIGLGLAGGVALVALFGVLRYRKDKDDDDGDSASLTDIPWLSVQVPKVAPKRSFDLQSTMEAPIEAVAGETKSVIIAVGEDRPEKVALRDDISVIMNLPKLPLATEDKTEILTKLYERSLGEDGIIHHKSVSFEDETFEDNSSKITTKREVEGMTSRSIAESSQGKEIQINEVFSDEQSKRSSSSSASKKFSLRKKVTFPAWTSKSQSRSHAQNDRLEVIEEGEEISLSKDGLGPEVLLAQSGSEEREECQKTNYEMASQIPVARGGIFATISHESGIKEAWENISRKYSLDPNWDANTSVSSRDFENTSFQCGLGPACVSTMTESEVAVNQDDDEEDDGDDSDEMTEYTSSEYMSQYTSSEYMSQYTNPSTNASLSTESYSCESASTFSDDGSSR</sequence>
<keyword evidence="3" id="KW-0732">Signal</keyword>
<feature type="compositionally biased region" description="Acidic residues" evidence="1">
    <location>
        <begin position="561"/>
        <end position="576"/>
    </location>
</feature>
<accession>A0ABD3QEA6</accession>
<proteinExistence type="predicted"/>
<feature type="signal peptide" evidence="3">
    <location>
        <begin position="1"/>
        <end position="19"/>
    </location>
</feature>
<feature type="region of interest" description="Disordered" evidence="1">
    <location>
        <begin position="555"/>
        <end position="625"/>
    </location>
</feature>
<feature type="compositionally biased region" description="Polar residues" evidence="1">
    <location>
        <begin position="577"/>
        <end position="625"/>
    </location>
</feature>
<keyword evidence="2" id="KW-1133">Transmembrane helix</keyword>
<organism evidence="4 5">
    <name type="scientific">Cyclotella cryptica</name>
    <dbReference type="NCBI Taxonomy" id="29204"/>
    <lineage>
        <taxon>Eukaryota</taxon>
        <taxon>Sar</taxon>
        <taxon>Stramenopiles</taxon>
        <taxon>Ochrophyta</taxon>
        <taxon>Bacillariophyta</taxon>
        <taxon>Coscinodiscophyceae</taxon>
        <taxon>Thalassiosirophycidae</taxon>
        <taxon>Stephanodiscales</taxon>
        <taxon>Stephanodiscaceae</taxon>
        <taxon>Cyclotella</taxon>
    </lineage>
</organism>
<evidence type="ECO:0000313" key="4">
    <source>
        <dbReference type="EMBL" id="KAL3798407.1"/>
    </source>
</evidence>
<feature type="compositionally biased region" description="Polar residues" evidence="1">
    <location>
        <begin position="34"/>
        <end position="45"/>
    </location>
</feature>
<keyword evidence="2" id="KW-0812">Transmembrane</keyword>
<feature type="chain" id="PRO_5044842643" evidence="3">
    <location>
        <begin position="20"/>
        <end position="625"/>
    </location>
</feature>
<evidence type="ECO:0000256" key="3">
    <source>
        <dbReference type="SAM" id="SignalP"/>
    </source>
</evidence>
<evidence type="ECO:0000313" key="5">
    <source>
        <dbReference type="Proteomes" id="UP001516023"/>
    </source>
</evidence>
<protein>
    <submittedName>
        <fullName evidence="4">Uncharacterized protein</fullName>
    </submittedName>
</protein>
<dbReference type="Proteomes" id="UP001516023">
    <property type="component" value="Unassembled WGS sequence"/>
</dbReference>
<reference evidence="4 5" key="1">
    <citation type="journal article" date="2020" name="G3 (Bethesda)">
        <title>Improved Reference Genome for Cyclotella cryptica CCMP332, a Model for Cell Wall Morphogenesis, Salinity Adaptation, and Lipid Production in Diatoms (Bacillariophyta).</title>
        <authorList>
            <person name="Roberts W.R."/>
            <person name="Downey K.M."/>
            <person name="Ruck E.C."/>
            <person name="Traller J.C."/>
            <person name="Alverson A.J."/>
        </authorList>
    </citation>
    <scope>NUCLEOTIDE SEQUENCE [LARGE SCALE GENOMIC DNA]</scope>
    <source>
        <strain evidence="4 5">CCMP332</strain>
    </source>
</reference>
<keyword evidence="2" id="KW-0472">Membrane</keyword>
<evidence type="ECO:0000256" key="1">
    <source>
        <dbReference type="SAM" id="MobiDB-lite"/>
    </source>
</evidence>
<feature type="region of interest" description="Disordered" evidence="1">
    <location>
        <begin position="33"/>
        <end position="56"/>
    </location>
</feature>
<dbReference type="AlphaFoldDB" id="A0ABD3QEA6"/>
<feature type="compositionally biased region" description="Basic and acidic residues" evidence="1">
    <location>
        <begin position="46"/>
        <end position="56"/>
    </location>
</feature>
<comment type="caution">
    <text evidence="4">The sequence shown here is derived from an EMBL/GenBank/DDBJ whole genome shotgun (WGS) entry which is preliminary data.</text>
</comment>
<evidence type="ECO:0000256" key="2">
    <source>
        <dbReference type="SAM" id="Phobius"/>
    </source>
</evidence>
<keyword evidence="5" id="KW-1185">Reference proteome</keyword>
<dbReference type="EMBL" id="JABMIG020000046">
    <property type="protein sequence ID" value="KAL3798407.1"/>
    <property type="molecule type" value="Genomic_DNA"/>
</dbReference>
<name>A0ABD3QEA6_9STRA</name>